<gene>
    <name evidence="7" type="ORF">FME95_12725</name>
</gene>
<dbReference type="InterPro" id="IPR052357">
    <property type="entry name" value="Orn_Lys_Arg_decarboxylase-I"/>
</dbReference>
<dbReference type="InterPro" id="IPR015424">
    <property type="entry name" value="PyrdxlP-dep_Trfase"/>
</dbReference>
<dbReference type="SUPFAM" id="SSF55904">
    <property type="entry name" value="Ornithine decarboxylase C-terminal domain"/>
    <property type="match status" value="1"/>
</dbReference>
<evidence type="ECO:0000313" key="7">
    <source>
        <dbReference type="EMBL" id="TXR51387.1"/>
    </source>
</evidence>
<accession>A0A5C8Z1I6</accession>
<protein>
    <submittedName>
        <fullName evidence="7">Aminotransferase class V-fold PLP-dependent enzyme</fullName>
    </submittedName>
</protein>
<evidence type="ECO:0000256" key="3">
    <source>
        <dbReference type="ARBA" id="ARBA00022793"/>
    </source>
</evidence>
<dbReference type="SUPFAM" id="SSF53383">
    <property type="entry name" value="PLP-dependent transferases"/>
    <property type="match status" value="1"/>
</dbReference>
<dbReference type="Pfam" id="PF01276">
    <property type="entry name" value="OKR_DC_1"/>
    <property type="match status" value="1"/>
</dbReference>
<dbReference type="Proteomes" id="UP000321764">
    <property type="component" value="Unassembled WGS sequence"/>
</dbReference>
<dbReference type="GO" id="GO:0008483">
    <property type="term" value="F:transaminase activity"/>
    <property type="evidence" value="ECO:0007669"/>
    <property type="project" value="UniProtKB-KW"/>
</dbReference>
<keyword evidence="7" id="KW-0808">Transferase</keyword>
<evidence type="ECO:0000256" key="5">
    <source>
        <dbReference type="ARBA" id="ARBA00023239"/>
    </source>
</evidence>
<dbReference type="GO" id="GO:0016831">
    <property type="term" value="F:carboxy-lyase activity"/>
    <property type="evidence" value="ECO:0007669"/>
    <property type="project" value="UniProtKB-KW"/>
</dbReference>
<dbReference type="InterPro" id="IPR036633">
    <property type="entry name" value="Prn/Lys/Arg_de-COase_C_sf"/>
</dbReference>
<dbReference type="InterPro" id="IPR005308">
    <property type="entry name" value="OKR_de-COase_N"/>
</dbReference>
<dbReference type="RefSeq" id="WP_147714882.1">
    <property type="nucleotide sequence ID" value="NZ_VKAD01000003.1"/>
</dbReference>
<evidence type="ECO:0000256" key="1">
    <source>
        <dbReference type="ARBA" id="ARBA00001933"/>
    </source>
</evidence>
<dbReference type="PANTHER" id="PTHR43277:SF4">
    <property type="entry name" value="ARGININE DECARBOXYLASE"/>
    <property type="match status" value="1"/>
</dbReference>
<evidence type="ECO:0000256" key="4">
    <source>
        <dbReference type="ARBA" id="ARBA00022898"/>
    </source>
</evidence>
<comment type="similarity">
    <text evidence="2">Belongs to the Orn/Lys/Arg decarboxylase class-I family.</text>
</comment>
<dbReference type="OrthoDB" id="9761189at2"/>
<comment type="caution">
    <text evidence="7">The sequence shown here is derived from an EMBL/GenBank/DDBJ whole genome shotgun (WGS) entry which is preliminary data.</text>
</comment>
<keyword evidence="7" id="KW-0032">Aminotransferase</keyword>
<dbReference type="PANTHER" id="PTHR43277">
    <property type="entry name" value="ARGININE DECARBOXYLASE"/>
    <property type="match status" value="1"/>
</dbReference>
<dbReference type="Gene3D" id="3.40.50.2300">
    <property type="match status" value="1"/>
</dbReference>
<dbReference type="Gene3D" id="3.40.640.10">
    <property type="entry name" value="Type I PLP-dependent aspartate aminotransferase-like (Major domain)"/>
    <property type="match status" value="1"/>
</dbReference>
<organism evidence="7 8">
    <name type="scientific">Reinekea thalattae</name>
    <dbReference type="NCBI Taxonomy" id="2593301"/>
    <lineage>
        <taxon>Bacteria</taxon>
        <taxon>Pseudomonadati</taxon>
        <taxon>Pseudomonadota</taxon>
        <taxon>Gammaproteobacteria</taxon>
        <taxon>Oceanospirillales</taxon>
        <taxon>Saccharospirillaceae</taxon>
        <taxon>Reinekea</taxon>
    </lineage>
</organism>
<proteinExistence type="inferred from homology"/>
<dbReference type="Pfam" id="PF03709">
    <property type="entry name" value="OKR_DC_1_N"/>
    <property type="match status" value="1"/>
</dbReference>
<keyword evidence="5" id="KW-0456">Lyase</keyword>
<dbReference type="EMBL" id="VKAD01000003">
    <property type="protein sequence ID" value="TXR51387.1"/>
    <property type="molecule type" value="Genomic_DNA"/>
</dbReference>
<dbReference type="InterPro" id="IPR015421">
    <property type="entry name" value="PyrdxlP-dep_Trfase_major"/>
</dbReference>
<dbReference type="InterPro" id="IPR000310">
    <property type="entry name" value="Orn/Lys/Arg_deCO2ase_major_dom"/>
</dbReference>
<sequence length="663" mass="74303">MLPLLKILIIEDSVELLEQLANSIRSTVESFERPDLDISVVESATVSEALQHVHTDGDIQAVIFSWDTTVLPHEINSRYAAIEANESPAETATGEQSLANNALVIEAIKAIRPELPVYVLGDAIKGLDIVNQVTGMESFFYRNDIISDPESILGYLINDFDDRNETHFWTAYKEYVLEANDSWHTPGHSGGASFRNSPYINDFYRFFGRNVFVSDLSVSVDSLGSLSDGTHAIGRAQEALATTFEVRRSYFVTNGSSTSNKIILQTLLREGDKVIADRNCHKSVHYGMVQARAMPLYLDSVFNPDYGIFSPPRLSQLKEMIEANPDAKLIVLTGCTYDGLLTDLKQVVELGHQHGMKVFIDEAWFAYSLFHPEFRAYSAIAAGADYVTHSAHKVVSAFSQASFIHVNDPDFDQDFFKEIYSIHTSTSPKYQLIASLDVCRQQLEMEGYKILNELLNNVRELKAQVAKFKRLRILEAEDFANIFAHFKDDNMGHDPLKILIDVSALEYSNQEIHRFLMDEVGLEIEKFTHSTLLVLLTLGGMRSKIVRLYNALKKLDEGKVSLNRSKQRAALPADIPPINLVTLPATAFFSRRESIAWQDSVGRIAAGLVTPYPPGIPLIIPGQRIEQAHIDYMRSLGSQKLTIQGLYDGELYVCCESDDQLES</sequence>
<feature type="domain" description="Orn/Lys/Arg decarboxylases family 1 pyridoxal-P attachment site" evidence="6">
    <location>
        <begin position="388"/>
        <end position="402"/>
    </location>
</feature>
<keyword evidence="3" id="KW-0210">Decarboxylase</keyword>
<keyword evidence="8" id="KW-1185">Reference proteome</keyword>
<dbReference type="AlphaFoldDB" id="A0A5C8Z1I6"/>
<dbReference type="Pfam" id="PF03711">
    <property type="entry name" value="OKR_DC_1_C"/>
    <property type="match status" value="1"/>
</dbReference>
<name>A0A5C8Z1I6_9GAMM</name>
<evidence type="ECO:0000256" key="2">
    <source>
        <dbReference type="ARBA" id="ARBA00010671"/>
    </source>
</evidence>
<dbReference type="InterPro" id="IPR008286">
    <property type="entry name" value="Prn/Lys/Arg_de-COase_C"/>
</dbReference>
<comment type="cofactor">
    <cofactor evidence="1">
        <name>pyridoxal 5'-phosphate</name>
        <dbReference type="ChEBI" id="CHEBI:597326"/>
    </cofactor>
</comment>
<evidence type="ECO:0000313" key="8">
    <source>
        <dbReference type="Proteomes" id="UP000321764"/>
    </source>
</evidence>
<dbReference type="PROSITE" id="PS00703">
    <property type="entry name" value="OKR_DC_1"/>
    <property type="match status" value="1"/>
</dbReference>
<keyword evidence="4" id="KW-0663">Pyridoxal phosphate</keyword>
<dbReference type="Gene3D" id="3.90.100.10">
    <property type="entry name" value="Orn/Lys/Arg decarboxylase, C-terminal domain"/>
    <property type="match status" value="1"/>
</dbReference>
<reference evidence="7 8" key="1">
    <citation type="submission" date="2019-07" db="EMBL/GenBank/DDBJ databases">
        <title>Reinekea sp. strain SSH23 genome sequencing and assembly.</title>
        <authorList>
            <person name="Kim I."/>
        </authorList>
    </citation>
    <scope>NUCLEOTIDE SEQUENCE [LARGE SCALE GENOMIC DNA]</scope>
    <source>
        <strain evidence="7 8">SSH23</strain>
    </source>
</reference>
<evidence type="ECO:0000259" key="6">
    <source>
        <dbReference type="PROSITE" id="PS00703"/>
    </source>
</evidence>